<dbReference type="NCBIfam" id="NF012161">
    <property type="entry name" value="bla_class_D_main"/>
    <property type="match status" value="1"/>
</dbReference>
<dbReference type="SUPFAM" id="SSF56601">
    <property type="entry name" value="beta-lactamase/transpeptidase-like"/>
    <property type="match status" value="1"/>
</dbReference>
<evidence type="ECO:0000256" key="5">
    <source>
        <dbReference type="ARBA" id="ARBA00022801"/>
    </source>
</evidence>
<feature type="chain" id="PRO_5045290326" description="Beta-lactamase" evidence="8">
    <location>
        <begin position="19"/>
        <end position="260"/>
    </location>
</feature>
<evidence type="ECO:0000256" key="6">
    <source>
        <dbReference type="ARBA" id="ARBA00023251"/>
    </source>
</evidence>
<keyword evidence="11" id="KW-1185">Reference proteome</keyword>
<comment type="caution">
    <text evidence="10">The sequence shown here is derived from an EMBL/GenBank/DDBJ whole genome shotgun (WGS) entry which is preliminary data.</text>
</comment>
<dbReference type="EMBL" id="JADPMV010000001">
    <property type="protein sequence ID" value="MBS7662671.1"/>
    <property type="molecule type" value="Genomic_DNA"/>
</dbReference>
<evidence type="ECO:0000256" key="4">
    <source>
        <dbReference type="ARBA" id="ARBA00022729"/>
    </source>
</evidence>
<dbReference type="PROSITE" id="PS00337">
    <property type="entry name" value="BETA_LACTAMASE_D"/>
    <property type="match status" value="1"/>
</dbReference>
<dbReference type="EC" id="3.5.2.6" evidence="3 7"/>
<comment type="similarity">
    <text evidence="2 7">Belongs to the class-D beta-lactamase family.</text>
</comment>
<evidence type="ECO:0000256" key="7">
    <source>
        <dbReference type="RuleBase" id="RU361140"/>
    </source>
</evidence>
<dbReference type="Pfam" id="PF00905">
    <property type="entry name" value="Transpeptidase"/>
    <property type="match status" value="1"/>
</dbReference>
<accession>A0ABS5Q2V8</accession>
<dbReference type="InterPro" id="IPR012338">
    <property type="entry name" value="Beta-lactam/transpept-like"/>
</dbReference>
<evidence type="ECO:0000313" key="11">
    <source>
        <dbReference type="Proteomes" id="UP001196601"/>
    </source>
</evidence>
<name>A0ABS5Q2V8_9PSED</name>
<proteinExistence type="inferred from homology"/>
<evidence type="ECO:0000256" key="2">
    <source>
        <dbReference type="ARBA" id="ARBA00007898"/>
    </source>
</evidence>
<dbReference type="InterPro" id="IPR001460">
    <property type="entry name" value="PCN-bd_Tpept"/>
</dbReference>
<keyword evidence="4 8" id="KW-0732">Signal</keyword>
<reference evidence="10 11" key="1">
    <citation type="journal article" date="2021" name="Syst. Appl. Microbiol.">
        <title>Pseudomonas lalucatii sp. nov. isolated from Vallgornera, a karstic cave in Mallorca, Western Mediterranean.</title>
        <authorList>
            <person name="Busquets A."/>
            <person name="Mulet M."/>
            <person name="Gomila M."/>
            <person name="Garcia-Valdes E."/>
        </authorList>
    </citation>
    <scope>NUCLEOTIDE SEQUENCE [LARGE SCALE GENOMIC DNA]</scope>
    <source>
        <strain evidence="10 11">R1b54</strain>
    </source>
</reference>
<protein>
    <recommendedName>
        <fullName evidence="3 7">Beta-lactamase</fullName>
        <ecNumber evidence="3 7">3.5.2.6</ecNumber>
    </recommendedName>
</protein>
<gene>
    <name evidence="10" type="primary">blaOXA</name>
    <name evidence="10" type="ORF">I0D00_12075</name>
</gene>
<evidence type="ECO:0000256" key="8">
    <source>
        <dbReference type="SAM" id="SignalP"/>
    </source>
</evidence>
<evidence type="ECO:0000259" key="9">
    <source>
        <dbReference type="Pfam" id="PF00905"/>
    </source>
</evidence>
<keyword evidence="5 7" id="KW-0378">Hydrolase</keyword>
<organism evidence="10 11">
    <name type="scientific">Pseudomonas lalucatii</name>
    <dbReference type="NCBI Taxonomy" id="1424203"/>
    <lineage>
        <taxon>Bacteria</taxon>
        <taxon>Pseudomonadati</taxon>
        <taxon>Pseudomonadota</taxon>
        <taxon>Gammaproteobacteria</taxon>
        <taxon>Pseudomonadales</taxon>
        <taxon>Pseudomonadaceae</taxon>
        <taxon>Pseudomonas</taxon>
    </lineage>
</organism>
<feature type="signal peptide" evidence="8">
    <location>
        <begin position="1"/>
        <end position="18"/>
    </location>
</feature>
<evidence type="ECO:0000256" key="3">
    <source>
        <dbReference type="ARBA" id="ARBA00012865"/>
    </source>
</evidence>
<dbReference type="Proteomes" id="UP001196601">
    <property type="component" value="Unassembled WGS sequence"/>
</dbReference>
<dbReference type="InterPro" id="IPR002137">
    <property type="entry name" value="Beta-lactam_class-D_AS"/>
</dbReference>
<comment type="catalytic activity">
    <reaction evidence="1 7">
        <text>a beta-lactam + H2O = a substituted beta-amino acid</text>
        <dbReference type="Rhea" id="RHEA:20401"/>
        <dbReference type="ChEBI" id="CHEBI:15377"/>
        <dbReference type="ChEBI" id="CHEBI:35627"/>
        <dbReference type="ChEBI" id="CHEBI:140347"/>
        <dbReference type="EC" id="3.5.2.6"/>
    </reaction>
</comment>
<evidence type="ECO:0000256" key="1">
    <source>
        <dbReference type="ARBA" id="ARBA00001526"/>
    </source>
</evidence>
<evidence type="ECO:0000313" key="10">
    <source>
        <dbReference type="EMBL" id="MBS7662671.1"/>
    </source>
</evidence>
<feature type="domain" description="Penicillin-binding protein transpeptidase" evidence="9">
    <location>
        <begin position="56"/>
        <end position="236"/>
    </location>
</feature>
<sequence length="260" mass="28467">MQRMLCGVLLVLVGHAQALDWQDSPAVSRAFAQAGATGTFVLHEVGSDRLQGHNRRRAATRYSPASTFKIANSLIGLATGAVASVDEVFPYDGQPQFLKSWERDMGLREAIRVSNLSAYQMLARRIGLPRMRRQVAALVYGNGEVGTAVDRFWLDGPLAISAVEQAEFLARLSQDRLPLAPAIQAKVREISLLEQGPGWRLYGKTGWATSVEPAIGWWVGWLEQDGKGYSFALNMDIHGPAELPRRMALGKASLRALGLL</sequence>
<keyword evidence="6 7" id="KW-0046">Antibiotic resistance</keyword>
<dbReference type="RefSeq" id="WP_213639967.1">
    <property type="nucleotide sequence ID" value="NZ_JADPMV010000001.1"/>
</dbReference>
<dbReference type="Gene3D" id="3.40.710.10">
    <property type="entry name" value="DD-peptidase/beta-lactamase superfamily"/>
    <property type="match status" value="1"/>
</dbReference>